<dbReference type="Gene3D" id="3.40.50.10090">
    <property type="match status" value="2"/>
</dbReference>
<dbReference type="PANTHER" id="PTHR38042">
    <property type="entry name" value="UROPORPHYRINOGEN-III SYNTHASE, CHLOROPLASTIC"/>
    <property type="match status" value="1"/>
</dbReference>
<evidence type="ECO:0000313" key="11">
    <source>
        <dbReference type="EMBL" id="PZQ14710.1"/>
    </source>
</evidence>
<protein>
    <recommendedName>
        <fullName evidence="7 9">Uroporphyrinogen-III synthase</fullName>
        <ecNumber evidence="3 9">4.2.1.75</ecNumber>
    </recommendedName>
</protein>
<comment type="pathway">
    <text evidence="1 9">Porphyrin-containing compound metabolism; protoporphyrin-IX biosynthesis; coproporphyrinogen-III from 5-aminolevulinate: step 3/4.</text>
</comment>
<evidence type="ECO:0000256" key="8">
    <source>
        <dbReference type="ARBA" id="ARBA00048617"/>
    </source>
</evidence>
<evidence type="ECO:0000259" key="10">
    <source>
        <dbReference type="Pfam" id="PF02602"/>
    </source>
</evidence>
<dbReference type="GO" id="GO:0006782">
    <property type="term" value="P:protoporphyrinogen IX biosynthetic process"/>
    <property type="evidence" value="ECO:0007669"/>
    <property type="project" value="UniProtKB-UniRule"/>
</dbReference>
<dbReference type="EC" id="4.2.1.75" evidence="3 9"/>
<dbReference type="GO" id="GO:0006780">
    <property type="term" value="P:uroporphyrinogen III biosynthetic process"/>
    <property type="evidence" value="ECO:0007669"/>
    <property type="project" value="UniProtKB-UniRule"/>
</dbReference>
<dbReference type="PANTHER" id="PTHR38042:SF1">
    <property type="entry name" value="UROPORPHYRINOGEN-III SYNTHASE, CHLOROPLASTIC"/>
    <property type="match status" value="1"/>
</dbReference>
<dbReference type="Proteomes" id="UP000249046">
    <property type="component" value="Unassembled WGS sequence"/>
</dbReference>
<gene>
    <name evidence="11" type="ORF">DI564_09400</name>
</gene>
<evidence type="ECO:0000256" key="9">
    <source>
        <dbReference type="RuleBase" id="RU366031"/>
    </source>
</evidence>
<comment type="caution">
    <text evidence="11">The sequence shown here is derived from an EMBL/GenBank/DDBJ whole genome shotgun (WGS) entry which is preliminary data.</text>
</comment>
<feature type="domain" description="Tetrapyrrole biosynthesis uroporphyrinogen III synthase" evidence="10">
    <location>
        <begin position="21"/>
        <end position="245"/>
    </location>
</feature>
<evidence type="ECO:0000256" key="2">
    <source>
        <dbReference type="ARBA" id="ARBA00008133"/>
    </source>
</evidence>
<dbReference type="CDD" id="cd06578">
    <property type="entry name" value="HemD"/>
    <property type="match status" value="1"/>
</dbReference>
<evidence type="ECO:0000313" key="12">
    <source>
        <dbReference type="Proteomes" id="UP000249046"/>
    </source>
</evidence>
<keyword evidence="5 9" id="KW-0627">Porphyrin biosynthesis</keyword>
<dbReference type="AlphaFoldDB" id="A0A2W5MML0"/>
<dbReference type="InterPro" id="IPR003754">
    <property type="entry name" value="4pyrrol_synth_uPrphyn_synth"/>
</dbReference>
<evidence type="ECO:0000256" key="3">
    <source>
        <dbReference type="ARBA" id="ARBA00013109"/>
    </source>
</evidence>
<dbReference type="EMBL" id="QFPO01000007">
    <property type="protein sequence ID" value="PZQ14710.1"/>
    <property type="molecule type" value="Genomic_DNA"/>
</dbReference>
<sequence>MPSREPMPHLIVTRPALTAEALRRAVRRSGAQPLSLPGLALAAAPDPAAARGALEAAREASIWIVTSPAAVHFMRRLVPGIAADAPARVLAVGRGTARALGRLGIAAVAPERGEDSEGLLALPDLRDPAGQRIALIGAPGGRGLLTPTLTERGARMLAVHVYRRLPPRWRRAQLDAVLAARAPAATLLSSAEALGHLTTRLPPGVRRHLQTLPLIVSSERLSARAGEAGFGDVRVAASPAPGDLVAAALKRLET</sequence>
<dbReference type="Pfam" id="PF02602">
    <property type="entry name" value="HEM4"/>
    <property type="match status" value="1"/>
</dbReference>
<dbReference type="SUPFAM" id="SSF69618">
    <property type="entry name" value="HemD-like"/>
    <property type="match status" value="1"/>
</dbReference>
<evidence type="ECO:0000256" key="6">
    <source>
        <dbReference type="ARBA" id="ARBA00037589"/>
    </source>
</evidence>
<organism evidence="11 12">
    <name type="scientific">Rhodanobacter denitrificans</name>
    <dbReference type="NCBI Taxonomy" id="666685"/>
    <lineage>
        <taxon>Bacteria</taxon>
        <taxon>Pseudomonadati</taxon>
        <taxon>Pseudomonadota</taxon>
        <taxon>Gammaproteobacteria</taxon>
        <taxon>Lysobacterales</taxon>
        <taxon>Rhodanobacteraceae</taxon>
        <taxon>Rhodanobacter</taxon>
    </lineage>
</organism>
<comment type="similarity">
    <text evidence="2 9">Belongs to the uroporphyrinogen-III synthase family.</text>
</comment>
<dbReference type="GO" id="GO:0004852">
    <property type="term" value="F:uroporphyrinogen-III synthase activity"/>
    <property type="evidence" value="ECO:0007669"/>
    <property type="project" value="UniProtKB-UniRule"/>
</dbReference>
<keyword evidence="4 9" id="KW-0456">Lyase</keyword>
<evidence type="ECO:0000256" key="5">
    <source>
        <dbReference type="ARBA" id="ARBA00023244"/>
    </source>
</evidence>
<comment type="function">
    <text evidence="6 9">Catalyzes cyclization of the linear tetrapyrrole, hydroxymethylbilane, to the macrocyclic uroporphyrinogen III.</text>
</comment>
<reference evidence="11 12" key="1">
    <citation type="submission" date="2017-08" db="EMBL/GenBank/DDBJ databases">
        <title>Infants hospitalized years apart are colonized by the same room-sourced microbial strains.</title>
        <authorList>
            <person name="Brooks B."/>
            <person name="Olm M.R."/>
            <person name="Firek B.A."/>
            <person name="Baker R."/>
            <person name="Thomas B.C."/>
            <person name="Morowitz M.J."/>
            <person name="Banfield J.F."/>
        </authorList>
    </citation>
    <scope>NUCLEOTIDE SEQUENCE [LARGE SCALE GENOMIC DNA]</scope>
    <source>
        <strain evidence="11">S2_005_003_R2_42</strain>
    </source>
</reference>
<proteinExistence type="inferred from homology"/>
<evidence type="ECO:0000256" key="4">
    <source>
        <dbReference type="ARBA" id="ARBA00023239"/>
    </source>
</evidence>
<evidence type="ECO:0000256" key="7">
    <source>
        <dbReference type="ARBA" id="ARBA00040167"/>
    </source>
</evidence>
<dbReference type="UniPathway" id="UPA00251">
    <property type="reaction ID" value="UER00320"/>
</dbReference>
<comment type="catalytic activity">
    <reaction evidence="8 9">
        <text>hydroxymethylbilane = uroporphyrinogen III + H2O</text>
        <dbReference type="Rhea" id="RHEA:18965"/>
        <dbReference type="ChEBI" id="CHEBI:15377"/>
        <dbReference type="ChEBI" id="CHEBI:57308"/>
        <dbReference type="ChEBI" id="CHEBI:57845"/>
        <dbReference type="EC" id="4.2.1.75"/>
    </reaction>
</comment>
<dbReference type="InterPro" id="IPR039793">
    <property type="entry name" value="UROS/Hem4"/>
</dbReference>
<name>A0A2W5MML0_9GAMM</name>
<evidence type="ECO:0000256" key="1">
    <source>
        <dbReference type="ARBA" id="ARBA00004772"/>
    </source>
</evidence>
<dbReference type="InterPro" id="IPR036108">
    <property type="entry name" value="4pyrrol_syn_uPrphyn_synt_sf"/>
</dbReference>
<accession>A0A2W5MML0</accession>